<evidence type="ECO:0000259" key="5">
    <source>
        <dbReference type="Pfam" id="PF04542"/>
    </source>
</evidence>
<dbReference type="NCBIfam" id="TIGR02937">
    <property type="entry name" value="sigma70-ECF"/>
    <property type="match status" value="1"/>
</dbReference>
<sequence>MEEIFSEAVEADDRDLLLDQIMTEYGQGILELVYSYVKNQMVAEDLTQEIFVKCYRSLHTFEKKSNIKTWLWRIAINHCKDYLKSWHYRNIEMMDADDMTFVLREEDVAVQVVKQDEKQIIMQAILQLPVKYRELIYFHYYEDLSFKEIEQITSVKQNTIKTRIRRAKELLKEQLGEE</sequence>
<keyword evidence="8" id="KW-1185">Reference proteome</keyword>
<dbReference type="SUPFAM" id="SSF88946">
    <property type="entry name" value="Sigma2 domain of RNA polymerase sigma factors"/>
    <property type="match status" value="1"/>
</dbReference>
<evidence type="ECO:0000256" key="2">
    <source>
        <dbReference type="ARBA" id="ARBA00023015"/>
    </source>
</evidence>
<keyword evidence="2" id="KW-0805">Transcription regulation</keyword>
<reference evidence="7" key="1">
    <citation type="submission" date="2023-07" db="EMBL/GenBank/DDBJ databases">
        <title>Genomic Encyclopedia of Type Strains, Phase IV (KMG-IV): sequencing the most valuable type-strain genomes for metagenomic binning, comparative biology and taxonomic classification.</title>
        <authorList>
            <person name="Goeker M."/>
        </authorList>
    </citation>
    <scope>NUCLEOTIDE SEQUENCE</scope>
    <source>
        <strain evidence="7">DSM 23947</strain>
    </source>
</reference>
<dbReference type="GO" id="GO:0003677">
    <property type="term" value="F:DNA binding"/>
    <property type="evidence" value="ECO:0007669"/>
    <property type="project" value="InterPro"/>
</dbReference>
<dbReference type="InterPro" id="IPR007627">
    <property type="entry name" value="RNA_pol_sigma70_r2"/>
</dbReference>
<dbReference type="InterPro" id="IPR014284">
    <property type="entry name" value="RNA_pol_sigma-70_dom"/>
</dbReference>
<dbReference type="SUPFAM" id="SSF88659">
    <property type="entry name" value="Sigma3 and sigma4 domains of RNA polymerase sigma factors"/>
    <property type="match status" value="1"/>
</dbReference>
<proteinExistence type="inferred from homology"/>
<feature type="domain" description="RNA polymerase sigma-70 region 2" evidence="5">
    <location>
        <begin position="23"/>
        <end position="85"/>
    </location>
</feature>
<comment type="similarity">
    <text evidence="1">Belongs to the sigma-70 factor family. ECF subfamily.</text>
</comment>
<dbReference type="RefSeq" id="WP_307258101.1">
    <property type="nucleotide sequence ID" value="NZ_JAUSUC010000035.1"/>
</dbReference>
<evidence type="ECO:0000313" key="7">
    <source>
        <dbReference type="EMBL" id="MDQ0216107.1"/>
    </source>
</evidence>
<feature type="domain" description="RNA polymerase sigma factor 70 region 4 type 2" evidence="6">
    <location>
        <begin position="119"/>
        <end position="171"/>
    </location>
</feature>
<dbReference type="InterPro" id="IPR013249">
    <property type="entry name" value="RNA_pol_sigma70_r4_t2"/>
</dbReference>
<dbReference type="Gene3D" id="1.10.10.10">
    <property type="entry name" value="Winged helix-like DNA-binding domain superfamily/Winged helix DNA-binding domain"/>
    <property type="match status" value="1"/>
</dbReference>
<accession>A0AAJ1WHE5</accession>
<dbReference type="Pfam" id="PF04542">
    <property type="entry name" value="Sigma70_r2"/>
    <property type="match status" value="1"/>
</dbReference>
<dbReference type="GO" id="GO:0006352">
    <property type="term" value="P:DNA-templated transcription initiation"/>
    <property type="evidence" value="ECO:0007669"/>
    <property type="project" value="InterPro"/>
</dbReference>
<keyword evidence="3" id="KW-0731">Sigma factor</keyword>
<keyword evidence="4" id="KW-0804">Transcription</keyword>
<gene>
    <name evidence="7" type="ORF">J2S13_002529</name>
</gene>
<evidence type="ECO:0000313" key="8">
    <source>
        <dbReference type="Proteomes" id="UP001237207"/>
    </source>
</evidence>
<evidence type="ECO:0000256" key="4">
    <source>
        <dbReference type="ARBA" id="ARBA00023163"/>
    </source>
</evidence>
<dbReference type="InterPro" id="IPR013325">
    <property type="entry name" value="RNA_pol_sigma_r2"/>
</dbReference>
<organism evidence="7 8">
    <name type="scientific">Oikeobacillus pervagus</name>
    <dbReference type="NCBI Taxonomy" id="1325931"/>
    <lineage>
        <taxon>Bacteria</taxon>
        <taxon>Bacillati</taxon>
        <taxon>Bacillota</taxon>
        <taxon>Bacilli</taxon>
        <taxon>Bacillales</taxon>
        <taxon>Bacillaceae</taxon>
        <taxon>Oikeobacillus</taxon>
    </lineage>
</organism>
<name>A0AAJ1WHE5_9BACI</name>
<dbReference type="Proteomes" id="UP001237207">
    <property type="component" value="Unassembled WGS sequence"/>
</dbReference>
<dbReference type="EMBL" id="JAUSUC010000035">
    <property type="protein sequence ID" value="MDQ0216107.1"/>
    <property type="molecule type" value="Genomic_DNA"/>
</dbReference>
<dbReference type="PANTHER" id="PTHR43133">
    <property type="entry name" value="RNA POLYMERASE ECF-TYPE SIGMA FACTO"/>
    <property type="match status" value="1"/>
</dbReference>
<dbReference type="GO" id="GO:0016987">
    <property type="term" value="F:sigma factor activity"/>
    <property type="evidence" value="ECO:0007669"/>
    <property type="project" value="UniProtKB-KW"/>
</dbReference>
<evidence type="ECO:0000256" key="3">
    <source>
        <dbReference type="ARBA" id="ARBA00023082"/>
    </source>
</evidence>
<dbReference type="InterPro" id="IPR039425">
    <property type="entry name" value="RNA_pol_sigma-70-like"/>
</dbReference>
<dbReference type="AlphaFoldDB" id="A0AAJ1WHE5"/>
<dbReference type="Pfam" id="PF08281">
    <property type="entry name" value="Sigma70_r4_2"/>
    <property type="match status" value="1"/>
</dbReference>
<dbReference type="PANTHER" id="PTHR43133:SF60">
    <property type="entry name" value="RNA POLYMERASE SIGMA FACTOR SIGV"/>
    <property type="match status" value="1"/>
</dbReference>
<evidence type="ECO:0000259" key="6">
    <source>
        <dbReference type="Pfam" id="PF08281"/>
    </source>
</evidence>
<evidence type="ECO:0000256" key="1">
    <source>
        <dbReference type="ARBA" id="ARBA00010641"/>
    </source>
</evidence>
<protein>
    <submittedName>
        <fullName evidence="7">RNA polymerase sigma-70 factor (ECF subfamily)</fullName>
    </submittedName>
</protein>
<dbReference type="InterPro" id="IPR036388">
    <property type="entry name" value="WH-like_DNA-bd_sf"/>
</dbReference>
<dbReference type="CDD" id="cd06171">
    <property type="entry name" value="Sigma70_r4"/>
    <property type="match status" value="1"/>
</dbReference>
<dbReference type="NCBIfam" id="NF006930">
    <property type="entry name" value="PRK09415.1"/>
    <property type="match status" value="1"/>
</dbReference>
<dbReference type="InterPro" id="IPR013324">
    <property type="entry name" value="RNA_pol_sigma_r3/r4-like"/>
</dbReference>
<comment type="caution">
    <text evidence="7">The sequence shown here is derived from an EMBL/GenBank/DDBJ whole genome shotgun (WGS) entry which is preliminary data.</text>
</comment>
<dbReference type="Gene3D" id="1.10.1740.10">
    <property type="match status" value="1"/>
</dbReference>